<dbReference type="PROSITE" id="PS50043">
    <property type="entry name" value="HTH_LUXR_2"/>
    <property type="match status" value="1"/>
</dbReference>
<dbReference type="GO" id="GO:0005737">
    <property type="term" value="C:cytoplasm"/>
    <property type="evidence" value="ECO:0007669"/>
    <property type="project" value="TreeGrafter"/>
</dbReference>
<dbReference type="SMART" id="SM00382">
    <property type="entry name" value="AAA"/>
    <property type="match status" value="1"/>
</dbReference>
<gene>
    <name evidence="4" type="ORF">CLV71_101471</name>
</gene>
<dbReference type="Gene3D" id="1.10.8.60">
    <property type="match status" value="1"/>
</dbReference>
<dbReference type="GO" id="GO:0003677">
    <property type="term" value="F:DNA binding"/>
    <property type="evidence" value="ECO:0007669"/>
    <property type="project" value="InterPro"/>
</dbReference>
<dbReference type="Gene3D" id="3.40.50.300">
    <property type="entry name" value="P-loop containing nucleotide triphosphate hydrolases"/>
    <property type="match status" value="1"/>
</dbReference>
<dbReference type="Pfam" id="PF13191">
    <property type="entry name" value="AAA_16"/>
    <property type="match status" value="1"/>
</dbReference>
<dbReference type="Gene3D" id="1.10.10.10">
    <property type="entry name" value="Winged helix-like DNA-binding domain superfamily/Winged helix DNA-binding domain"/>
    <property type="match status" value="1"/>
</dbReference>
<accession>A0A4R7W4F5</accession>
<name>A0A4R7W4F5_9PSEU</name>
<evidence type="ECO:0000259" key="3">
    <source>
        <dbReference type="PROSITE" id="PS50043"/>
    </source>
</evidence>
<dbReference type="PANTHER" id="PTHR16305">
    <property type="entry name" value="TESTICULAR SOLUBLE ADENYLYL CYCLASE"/>
    <property type="match status" value="1"/>
</dbReference>
<evidence type="ECO:0000256" key="1">
    <source>
        <dbReference type="ARBA" id="ARBA00022741"/>
    </source>
</evidence>
<evidence type="ECO:0000256" key="2">
    <source>
        <dbReference type="ARBA" id="ARBA00022840"/>
    </source>
</evidence>
<organism evidence="4 5">
    <name type="scientific">Actinophytocola oryzae</name>
    <dbReference type="NCBI Taxonomy" id="502181"/>
    <lineage>
        <taxon>Bacteria</taxon>
        <taxon>Bacillati</taxon>
        <taxon>Actinomycetota</taxon>
        <taxon>Actinomycetes</taxon>
        <taxon>Pseudonocardiales</taxon>
        <taxon>Pseudonocardiaceae</taxon>
    </lineage>
</organism>
<dbReference type="InterPro" id="IPR036388">
    <property type="entry name" value="WH-like_DNA-bd_sf"/>
</dbReference>
<dbReference type="InterPro" id="IPR011990">
    <property type="entry name" value="TPR-like_helical_dom_sf"/>
</dbReference>
<dbReference type="Pfam" id="PF00196">
    <property type="entry name" value="GerE"/>
    <property type="match status" value="1"/>
</dbReference>
<keyword evidence="2" id="KW-0067">ATP-binding</keyword>
<dbReference type="PRINTS" id="PR00038">
    <property type="entry name" value="HTHLUXR"/>
</dbReference>
<protein>
    <submittedName>
        <fullName evidence="4">ATP/maltotriose-dependent transcriptional regulator MalT</fullName>
    </submittedName>
</protein>
<keyword evidence="5" id="KW-1185">Reference proteome</keyword>
<keyword evidence="1" id="KW-0547">Nucleotide-binding</keyword>
<dbReference type="Proteomes" id="UP000294927">
    <property type="component" value="Unassembled WGS sequence"/>
</dbReference>
<dbReference type="InterPro" id="IPR003593">
    <property type="entry name" value="AAA+_ATPase"/>
</dbReference>
<dbReference type="CDD" id="cd06170">
    <property type="entry name" value="LuxR_C_like"/>
    <property type="match status" value="1"/>
</dbReference>
<evidence type="ECO:0000313" key="4">
    <source>
        <dbReference type="EMBL" id="TDV57600.1"/>
    </source>
</evidence>
<dbReference type="InterPro" id="IPR041664">
    <property type="entry name" value="AAA_16"/>
</dbReference>
<dbReference type="PANTHER" id="PTHR16305:SF35">
    <property type="entry name" value="TRANSCRIPTIONAL ACTIVATOR DOMAIN"/>
    <property type="match status" value="1"/>
</dbReference>
<dbReference type="AlphaFoldDB" id="A0A4R7W4F5"/>
<dbReference type="Gene3D" id="1.25.40.10">
    <property type="entry name" value="Tetratricopeptide repeat domain"/>
    <property type="match status" value="1"/>
</dbReference>
<dbReference type="SUPFAM" id="SSF52540">
    <property type="entry name" value="P-loop containing nucleoside triphosphate hydrolases"/>
    <property type="match status" value="1"/>
</dbReference>
<comment type="caution">
    <text evidence="4">The sequence shown here is derived from an EMBL/GenBank/DDBJ whole genome shotgun (WGS) entry which is preliminary data.</text>
</comment>
<reference evidence="4 5" key="1">
    <citation type="submission" date="2019-03" db="EMBL/GenBank/DDBJ databases">
        <title>Genomic Encyclopedia of Archaeal and Bacterial Type Strains, Phase II (KMG-II): from individual species to whole genera.</title>
        <authorList>
            <person name="Goeker M."/>
        </authorList>
    </citation>
    <scope>NUCLEOTIDE SEQUENCE [LARGE SCALE GENOMIC DNA]</scope>
    <source>
        <strain evidence="4 5">DSM 45499</strain>
    </source>
</reference>
<dbReference type="GO" id="GO:0006355">
    <property type="term" value="P:regulation of DNA-templated transcription"/>
    <property type="evidence" value="ECO:0007669"/>
    <property type="project" value="InterPro"/>
</dbReference>
<sequence length="939" mass="101537">MFLRLTRITGTLSSRSADRDFRSDSWTGLPRLAERAEELDELLRALRAVGRGRPTGLVEVTGDAGIGKTTLLNEFAERAAALTGTTVLIGTATRDTDNPFGVFADALDQDLRPNPPKEVTRRGARAVLEHIGARGLVLIVDDCHLASPEALAPLRALLRKPPDVPVLFVLGFRDRQATSELRAALAGRSRRVAATEIRLAPLTEQDTEELLANRGIPAWRRMMHQESGGNPAYLDALLTEDDPDAHRHPLDATVRAELSGVSAAAEAVSRAASVLGDEFDLDLLTEIMDEPEATVLVAVDELIGLDLVRPREVGRLFAFRHPVVRRALYEGCEFSTRVELHCRADAALRVRGAAATQRAPHVRHSIRHGDLPEVAVLVDASNAVLAARPDTAVTWLTTAFQALPDTHPSRAELLLSLARALGNSGRLAECWDTMHAALRALSPDRADLRAEGVALIAAVERMLGVHGTADAMLRAELDARGPGDRPRVSAALRLEIAHNELVKGRARECRRLTVEALDSLSTSDDRALVASCLGLISKADGTVGDSVAAEDRLAEATAVLDSMLDDELTENLDAVLWVGWSEILLDHWYDAARHYDKAVDLAVRASNGLVLPNLLVGQVMALRSRGRLVEARAAARYGVYLAERAGSKEQLFGAAAMRLWADAQVGHVDRTTATRVDALIRGDAVVGWQGMLALRMVAEARLLSDDPEGTLETLNYVGGPELPKLSNSVSRVSWYEIMTRAELAVGRPEAAASWARSAVETAARLGRPGRTALAELATANVLLATDPAAALPHARAAVTGLATTGATMDEARARTALGVAMWHAGQHDQALRELRYVQVGYERVGAVDLAKATSRERRRVIALGCRTREDQPVEEAATLTKREREIAELVRDGLTNRQISRTLFIAEKTVEMHLTKLFGKLGVGNRAGVAAHLERSRTG</sequence>
<dbReference type="InterPro" id="IPR016032">
    <property type="entry name" value="Sig_transdc_resp-reg_C-effctor"/>
</dbReference>
<dbReference type="SMART" id="SM00421">
    <property type="entry name" value="HTH_LUXR"/>
    <property type="match status" value="1"/>
</dbReference>
<evidence type="ECO:0000313" key="5">
    <source>
        <dbReference type="Proteomes" id="UP000294927"/>
    </source>
</evidence>
<dbReference type="SUPFAM" id="SSF46894">
    <property type="entry name" value="C-terminal effector domain of the bipartite response regulators"/>
    <property type="match status" value="1"/>
</dbReference>
<proteinExistence type="predicted"/>
<feature type="domain" description="HTH luxR-type" evidence="3">
    <location>
        <begin position="872"/>
        <end position="937"/>
    </location>
</feature>
<dbReference type="GO" id="GO:0005524">
    <property type="term" value="F:ATP binding"/>
    <property type="evidence" value="ECO:0007669"/>
    <property type="project" value="UniProtKB-KW"/>
</dbReference>
<dbReference type="InterPro" id="IPR027417">
    <property type="entry name" value="P-loop_NTPase"/>
</dbReference>
<dbReference type="InterPro" id="IPR000792">
    <property type="entry name" value="Tscrpt_reg_LuxR_C"/>
</dbReference>
<dbReference type="EMBL" id="SOCP01000001">
    <property type="protein sequence ID" value="TDV57600.1"/>
    <property type="molecule type" value="Genomic_DNA"/>
</dbReference>
<dbReference type="GO" id="GO:0004016">
    <property type="term" value="F:adenylate cyclase activity"/>
    <property type="evidence" value="ECO:0007669"/>
    <property type="project" value="TreeGrafter"/>
</dbReference>
<dbReference type="RefSeq" id="WP_166663884.1">
    <property type="nucleotide sequence ID" value="NZ_SOCP01000001.1"/>
</dbReference>